<evidence type="ECO:0000313" key="2">
    <source>
        <dbReference type="Proteomes" id="UP000257109"/>
    </source>
</evidence>
<dbReference type="OrthoDB" id="1432277at2759"/>
<feature type="non-terminal residue" evidence="1">
    <location>
        <position position="1"/>
    </location>
</feature>
<gene>
    <name evidence="1" type="ORF">CR513_03218</name>
</gene>
<evidence type="ECO:0000313" key="1">
    <source>
        <dbReference type="EMBL" id="RDY12037.1"/>
    </source>
</evidence>
<keyword evidence="2" id="KW-1185">Reference proteome</keyword>
<accession>A0A371IAH0</accession>
<name>A0A371IAH0_MUCPR</name>
<dbReference type="EMBL" id="QJKJ01000540">
    <property type="protein sequence ID" value="RDY12037.1"/>
    <property type="molecule type" value="Genomic_DNA"/>
</dbReference>
<dbReference type="AlphaFoldDB" id="A0A371IAH0"/>
<dbReference type="Proteomes" id="UP000257109">
    <property type="component" value="Unassembled WGS sequence"/>
</dbReference>
<sequence length="71" mass="7982">MCPSLFILSTMSDEDMTKSVALEGLGGPMTRARTKRAKEDIQQVFAALIQKELNLEAYKPKLINLLIELEE</sequence>
<reference evidence="1" key="1">
    <citation type="submission" date="2018-05" db="EMBL/GenBank/DDBJ databases">
        <title>Draft genome of Mucuna pruriens seed.</title>
        <authorList>
            <person name="Nnadi N.E."/>
            <person name="Vos R."/>
            <person name="Hasami M.H."/>
            <person name="Devisetty U.K."/>
            <person name="Aguiy J.C."/>
        </authorList>
    </citation>
    <scope>NUCLEOTIDE SEQUENCE [LARGE SCALE GENOMIC DNA]</scope>
    <source>
        <strain evidence="1">JCA_2017</strain>
    </source>
</reference>
<proteinExistence type="predicted"/>
<protein>
    <submittedName>
        <fullName evidence="1">Uncharacterized protein</fullName>
    </submittedName>
</protein>
<organism evidence="1 2">
    <name type="scientific">Mucuna pruriens</name>
    <name type="common">Velvet bean</name>
    <name type="synonym">Dolichos pruriens</name>
    <dbReference type="NCBI Taxonomy" id="157652"/>
    <lineage>
        <taxon>Eukaryota</taxon>
        <taxon>Viridiplantae</taxon>
        <taxon>Streptophyta</taxon>
        <taxon>Embryophyta</taxon>
        <taxon>Tracheophyta</taxon>
        <taxon>Spermatophyta</taxon>
        <taxon>Magnoliopsida</taxon>
        <taxon>eudicotyledons</taxon>
        <taxon>Gunneridae</taxon>
        <taxon>Pentapetalae</taxon>
        <taxon>rosids</taxon>
        <taxon>fabids</taxon>
        <taxon>Fabales</taxon>
        <taxon>Fabaceae</taxon>
        <taxon>Papilionoideae</taxon>
        <taxon>50 kb inversion clade</taxon>
        <taxon>NPAAA clade</taxon>
        <taxon>indigoferoid/millettioid clade</taxon>
        <taxon>Phaseoleae</taxon>
        <taxon>Mucuna</taxon>
    </lineage>
</organism>
<comment type="caution">
    <text evidence="1">The sequence shown here is derived from an EMBL/GenBank/DDBJ whole genome shotgun (WGS) entry which is preliminary data.</text>
</comment>